<protein>
    <submittedName>
        <fullName evidence="4">D-alanyl-D-alanine carboxypeptidase/D-alanyl-D-alanine-endopeptidase</fullName>
        <ecNumber evidence="4">3.4.16.4</ecNumber>
    </submittedName>
</protein>
<gene>
    <name evidence="4" type="primary">dacB</name>
    <name evidence="4" type="ORF">E1283_30635</name>
</gene>
<keyword evidence="4" id="KW-0121">Carboxypeptidase</keyword>
<name>A0A4V2Y0M8_9ACTN</name>
<dbReference type="GO" id="GO:0006508">
    <property type="term" value="P:proteolysis"/>
    <property type="evidence" value="ECO:0007669"/>
    <property type="project" value="InterPro"/>
</dbReference>
<dbReference type="InterPro" id="IPR012338">
    <property type="entry name" value="Beta-lactam/transpept-like"/>
</dbReference>
<evidence type="ECO:0000313" key="5">
    <source>
        <dbReference type="Proteomes" id="UP000295345"/>
    </source>
</evidence>
<dbReference type="PRINTS" id="PR00922">
    <property type="entry name" value="DADACBPTASE3"/>
</dbReference>
<dbReference type="GO" id="GO:0009002">
    <property type="term" value="F:serine-type D-Ala-D-Ala carboxypeptidase activity"/>
    <property type="evidence" value="ECO:0007669"/>
    <property type="project" value="UniProtKB-EC"/>
</dbReference>
<evidence type="ECO:0000256" key="3">
    <source>
        <dbReference type="SAM" id="SignalP"/>
    </source>
</evidence>
<keyword evidence="2 4" id="KW-0378">Hydrolase</keyword>
<proteinExistence type="inferred from homology"/>
<dbReference type="SUPFAM" id="SSF56601">
    <property type="entry name" value="beta-lactamase/transpeptidase-like"/>
    <property type="match status" value="1"/>
</dbReference>
<evidence type="ECO:0000256" key="2">
    <source>
        <dbReference type="ARBA" id="ARBA00022801"/>
    </source>
</evidence>
<organism evidence="4 5">
    <name type="scientific">Streptomyces hainanensis</name>
    <dbReference type="NCBI Taxonomy" id="402648"/>
    <lineage>
        <taxon>Bacteria</taxon>
        <taxon>Bacillati</taxon>
        <taxon>Actinomycetota</taxon>
        <taxon>Actinomycetes</taxon>
        <taxon>Kitasatosporales</taxon>
        <taxon>Streptomycetaceae</taxon>
        <taxon>Streptomyces</taxon>
    </lineage>
</organism>
<evidence type="ECO:0000313" key="4">
    <source>
        <dbReference type="EMBL" id="TDC65465.1"/>
    </source>
</evidence>
<dbReference type="PANTHER" id="PTHR30023:SF0">
    <property type="entry name" value="PENICILLIN-SENSITIVE CARBOXYPEPTIDASE A"/>
    <property type="match status" value="1"/>
</dbReference>
<dbReference type="PANTHER" id="PTHR30023">
    <property type="entry name" value="D-ALANYL-D-ALANINE CARBOXYPEPTIDASE"/>
    <property type="match status" value="1"/>
</dbReference>
<feature type="signal peptide" evidence="3">
    <location>
        <begin position="1"/>
        <end position="34"/>
    </location>
</feature>
<dbReference type="NCBIfam" id="TIGR00666">
    <property type="entry name" value="PBP4"/>
    <property type="match status" value="1"/>
</dbReference>
<comment type="similarity">
    <text evidence="1">Belongs to the peptidase S13 family.</text>
</comment>
<dbReference type="Pfam" id="PF02113">
    <property type="entry name" value="Peptidase_S13"/>
    <property type="match status" value="1"/>
</dbReference>
<sequence>MTPRRLPSLRRLGSVAAGLLLAATTLAWSAPAGAEQPTDTTDSPDTPDFAEALDRALADPRLDGARAGVVVLDAATGDTLYERGGDDRLMPASNTKLLTAAAALDILGPDHRYRTEAVGAGRIRGGELRGDLYLRGSGDPTMLAEDYDAIAADVAARGITRVRGDLVADDTRFDDVRLGRAWSWDGEADYYSAGISALTLAPDTDYDAGTVYVSAAPGRAAGDRPVVTLTPANDHVAVVNRATTVPAGEPDTLSVTREHGAGALVVSGRIPVGAAPTTAWIAVDDPTAYATAVFADALAAHGVRVTGDTVLGRAAPADATPLAAHESMPLSELLVPFLKLSNNMHAEALVKTIGHRTAGRGTWSAGLAAIQRYAAGLGMDTGGFRQVDGSGLSRMNLVPAAELATLLAAVRAEPWFDDWYRALPVACAPDRLVGGTLRSRMCGTPAAGNVRAKTGSLTGATGLSGYVTTADGRELVFSVLLNDYLSGSPKDIEDTVVAALAASGGPAPAPAARARPESPELECSWLKPALC</sequence>
<dbReference type="EC" id="3.4.16.4" evidence="4"/>
<dbReference type="GO" id="GO:0000270">
    <property type="term" value="P:peptidoglycan metabolic process"/>
    <property type="evidence" value="ECO:0007669"/>
    <property type="project" value="TreeGrafter"/>
</dbReference>
<accession>A0A4V2Y0M8</accession>
<reference evidence="4 5" key="1">
    <citation type="submission" date="2019-03" db="EMBL/GenBank/DDBJ databases">
        <title>Draft genome sequences of novel Actinobacteria.</title>
        <authorList>
            <person name="Sahin N."/>
            <person name="Ay H."/>
            <person name="Saygin H."/>
        </authorList>
    </citation>
    <scope>NUCLEOTIDE SEQUENCE [LARGE SCALE GENOMIC DNA]</scope>
    <source>
        <strain evidence="4 5">DSM 41900</strain>
    </source>
</reference>
<keyword evidence="3" id="KW-0732">Signal</keyword>
<comment type="caution">
    <text evidence="4">The sequence shown here is derived from an EMBL/GenBank/DDBJ whole genome shotgun (WGS) entry which is preliminary data.</text>
</comment>
<dbReference type="Gene3D" id="3.40.710.10">
    <property type="entry name" value="DD-peptidase/beta-lactamase superfamily"/>
    <property type="match status" value="2"/>
</dbReference>
<dbReference type="Proteomes" id="UP000295345">
    <property type="component" value="Unassembled WGS sequence"/>
</dbReference>
<keyword evidence="4" id="KW-0645">Protease</keyword>
<dbReference type="AlphaFoldDB" id="A0A4V2Y0M8"/>
<dbReference type="RefSeq" id="WP_132821438.1">
    <property type="nucleotide sequence ID" value="NZ_SMKI01000483.1"/>
</dbReference>
<dbReference type="Gene3D" id="3.50.80.20">
    <property type="entry name" value="D-Ala-D-Ala carboxypeptidase C, peptidase S13"/>
    <property type="match status" value="1"/>
</dbReference>
<dbReference type="OrthoDB" id="9802627at2"/>
<dbReference type="EMBL" id="SMKI01000483">
    <property type="protein sequence ID" value="TDC65465.1"/>
    <property type="molecule type" value="Genomic_DNA"/>
</dbReference>
<evidence type="ECO:0000256" key="1">
    <source>
        <dbReference type="ARBA" id="ARBA00006096"/>
    </source>
</evidence>
<keyword evidence="5" id="KW-1185">Reference proteome</keyword>
<feature type="chain" id="PRO_5020358768" evidence="3">
    <location>
        <begin position="35"/>
        <end position="531"/>
    </location>
</feature>
<dbReference type="InterPro" id="IPR000667">
    <property type="entry name" value="Peptidase_S13"/>
</dbReference>